<gene>
    <name evidence="1" type="ORF">NQ176_g4238</name>
</gene>
<reference evidence="1" key="1">
    <citation type="submission" date="2022-08" db="EMBL/GenBank/DDBJ databases">
        <title>Genome Sequence of Lecanicillium fungicola.</title>
        <authorList>
            <person name="Buettner E."/>
        </authorList>
    </citation>
    <scope>NUCLEOTIDE SEQUENCE</scope>
    <source>
        <strain evidence="1">Babe33</strain>
    </source>
</reference>
<evidence type="ECO:0000313" key="1">
    <source>
        <dbReference type="EMBL" id="KAJ2977673.1"/>
    </source>
</evidence>
<organism evidence="1 2">
    <name type="scientific">Zarea fungicola</name>
    <dbReference type="NCBI Taxonomy" id="93591"/>
    <lineage>
        <taxon>Eukaryota</taxon>
        <taxon>Fungi</taxon>
        <taxon>Dikarya</taxon>
        <taxon>Ascomycota</taxon>
        <taxon>Pezizomycotina</taxon>
        <taxon>Sordariomycetes</taxon>
        <taxon>Hypocreomycetidae</taxon>
        <taxon>Hypocreales</taxon>
        <taxon>Cordycipitaceae</taxon>
        <taxon>Zarea</taxon>
    </lineage>
</organism>
<evidence type="ECO:0000313" key="2">
    <source>
        <dbReference type="Proteomes" id="UP001143910"/>
    </source>
</evidence>
<dbReference type="Proteomes" id="UP001143910">
    <property type="component" value="Unassembled WGS sequence"/>
</dbReference>
<comment type="caution">
    <text evidence="1">The sequence shown here is derived from an EMBL/GenBank/DDBJ whole genome shotgun (WGS) entry which is preliminary data.</text>
</comment>
<sequence>MAFYGSIVKTLAVVCYATSASAQAFRFYQSGVNQGGGICRGFRQVHVYTGSVPNVCTNFPTPVAAVFPEFIISGAGTGIVVYTGRNCQGKALKLPNNLPLPLCSEDTETWQSVSYGFSANGRRDDDYEVYNYNETEWLDRRNEQGYQAITTDPSAWDYWNGKSGSTDVWVNPGNVVPSRSNAGLAEDMANAIHDVWRALDDVGSTDSMVGSFTKNVNSPAVAITVQTSMVAGKKVKMNSLKFLIADQLTWNKIQRKCGQLVIPLVVAGATIGTVTIFGF</sequence>
<proteinExistence type="predicted"/>
<accession>A0ACC1NH44</accession>
<dbReference type="EMBL" id="JANJQO010000448">
    <property type="protein sequence ID" value="KAJ2977673.1"/>
    <property type="molecule type" value="Genomic_DNA"/>
</dbReference>
<name>A0ACC1NH44_9HYPO</name>
<protein>
    <submittedName>
        <fullName evidence="1">Uncharacterized protein</fullName>
    </submittedName>
</protein>
<keyword evidence="2" id="KW-1185">Reference proteome</keyword>